<organism evidence="1">
    <name type="scientific">Arundo donax</name>
    <name type="common">Giant reed</name>
    <name type="synonym">Donax arundinaceus</name>
    <dbReference type="NCBI Taxonomy" id="35708"/>
    <lineage>
        <taxon>Eukaryota</taxon>
        <taxon>Viridiplantae</taxon>
        <taxon>Streptophyta</taxon>
        <taxon>Embryophyta</taxon>
        <taxon>Tracheophyta</taxon>
        <taxon>Spermatophyta</taxon>
        <taxon>Magnoliopsida</taxon>
        <taxon>Liliopsida</taxon>
        <taxon>Poales</taxon>
        <taxon>Poaceae</taxon>
        <taxon>PACMAD clade</taxon>
        <taxon>Arundinoideae</taxon>
        <taxon>Arundineae</taxon>
        <taxon>Arundo</taxon>
    </lineage>
</organism>
<protein>
    <submittedName>
        <fullName evidence="1">Monoxygenase, putative</fullName>
    </submittedName>
</protein>
<name>A0A0A8Y5J4_ARUDO</name>
<reference evidence="1" key="1">
    <citation type="submission" date="2014-09" db="EMBL/GenBank/DDBJ databases">
        <authorList>
            <person name="Magalhaes I.L.F."/>
            <person name="Oliveira U."/>
            <person name="Santos F.R."/>
            <person name="Vidigal T.H.D.A."/>
            <person name="Brescovit A.D."/>
            <person name="Santos A.J."/>
        </authorList>
    </citation>
    <scope>NUCLEOTIDE SEQUENCE</scope>
    <source>
        <tissue evidence="1">Shoot tissue taken approximately 20 cm above the soil surface</tissue>
    </source>
</reference>
<dbReference type="EMBL" id="GBRH01276634">
    <property type="protein sequence ID" value="JAD21261.1"/>
    <property type="molecule type" value="Transcribed_RNA"/>
</dbReference>
<sequence length="39" mass="4291">MLNCTNNCTLLIIPTSCFYSCNLPHIGLGTISSYHQFGI</sequence>
<reference evidence="1" key="2">
    <citation type="journal article" date="2015" name="Data Brief">
        <title>Shoot transcriptome of the giant reed, Arundo donax.</title>
        <authorList>
            <person name="Barrero R.A."/>
            <person name="Guerrero F.D."/>
            <person name="Moolhuijzen P."/>
            <person name="Goolsby J.A."/>
            <person name="Tidwell J."/>
            <person name="Bellgard S.E."/>
            <person name="Bellgard M.I."/>
        </authorList>
    </citation>
    <scope>NUCLEOTIDE SEQUENCE</scope>
    <source>
        <tissue evidence="1">Shoot tissue taken approximately 20 cm above the soil surface</tissue>
    </source>
</reference>
<dbReference type="AlphaFoldDB" id="A0A0A8Y5J4"/>
<evidence type="ECO:0000313" key="1">
    <source>
        <dbReference type="EMBL" id="JAD21261.1"/>
    </source>
</evidence>
<accession>A0A0A8Y5J4</accession>
<proteinExistence type="predicted"/>